<protein>
    <recommendedName>
        <fullName evidence="4">MASE1 domain-containing protein</fullName>
    </recommendedName>
</protein>
<keyword evidence="3" id="KW-1185">Reference proteome</keyword>
<proteinExistence type="predicted"/>
<feature type="transmembrane region" description="Helical" evidence="1">
    <location>
        <begin position="88"/>
        <end position="106"/>
    </location>
</feature>
<dbReference type="Proteomes" id="UP000054770">
    <property type="component" value="Unassembled WGS sequence"/>
</dbReference>
<keyword evidence="1" id="KW-1133">Transmembrane helix</keyword>
<sequence>MLPAVSIMDNWRHHIAVVFGTASMFLLTLCANEWIFNHSEFVRGVNWIYLPAGMRLLCTLLFGEAGAVGILCASWISCFFYYFPTDPVRSFFGGILSALAPWLVYLFAKRVLGLHASLSNLTARRLLLLIVLYALASPALHQTWLALNGDTTNIGERFLVMFVGDLCGSLVLIYTLKLGLWFARLGATSGQRG</sequence>
<dbReference type="AlphaFoldDB" id="A0A158KYJ7"/>
<feature type="transmembrane region" description="Helical" evidence="1">
    <location>
        <begin position="126"/>
        <end position="147"/>
    </location>
</feature>
<name>A0A158KYJ7_9BURK</name>
<comment type="caution">
    <text evidence="2">The sequence shown here is derived from an EMBL/GenBank/DDBJ whole genome shotgun (WGS) entry which is preliminary data.</text>
</comment>
<accession>A0A158KYJ7</accession>
<keyword evidence="1" id="KW-0472">Membrane</keyword>
<feature type="transmembrane region" description="Helical" evidence="1">
    <location>
        <begin position="159"/>
        <end position="183"/>
    </location>
</feature>
<evidence type="ECO:0008006" key="4">
    <source>
        <dbReference type="Google" id="ProtNLM"/>
    </source>
</evidence>
<keyword evidence="1" id="KW-0812">Transmembrane</keyword>
<organism evidence="2 3">
    <name type="scientific">Caballeronia choica</name>
    <dbReference type="NCBI Taxonomy" id="326476"/>
    <lineage>
        <taxon>Bacteria</taxon>
        <taxon>Pseudomonadati</taxon>
        <taxon>Pseudomonadota</taxon>
        <taxon>Betaproteobacteria</taxon>
        <taxon>Burkholderiales</taxon>
        <taxon>Burkholderiaceae</taxon>
        <taxon>Caballeronia</taxon>
    </lineage>
</organism>
<evidence type="ECO:0000313" key="3">
    <source>
        <dbReference type="Proteomes" id="UP000054770"/>
    </source>
</evidence>
<evidence type="ECO:0000313" key="2">
    <source>
        <dbReference type="EMBL" id="SAL86194.1"/>
    </source>
</evidence>
<feature type="transmembrane region" description="Helical" evidence="1">
    <location>
        <begin position="56"/>
        <end position="82"/>
    </location>
</feature>
<gene>
    <name evidence="2" type="ORF">AWB68_07940</name>
</gene>
<evidence type="ECO:0000256" key="1">
    <source>
        <dbReference type="SAM" id="Phobius"/>
    </source>
</evidence>
<dbReference type="EMBL" id="FCON02000217">
    <property type="protein sequence ID" value="SAL86194.1"/>
    <property type="molecule type" value="Genomic_DNA"/>
</dbReference>
<feature type="transmembrane region" description="Helical" evidence="1">
    <location>
        <begin position="15"/>
        <end position="35"/>
    </location>
</feature>
<reference evidence="2" key="1">
    <citation type="submission" date="2016-01" db="EMBL/GenBank/DDBJ databases">
        <authorList>
            <person name="Peeters C."/>
        </authorList>
    </citation>
    <scope>NUCLEOTIDE SEQUENCE [LARGE SCALE GENOMIC DNA]</scope>
    <source>
        <strain evidence="2">LMG 22940</strain>
    </source>
</reference>